<dbReference type="RefSeq" id="WP_278004502.1">
    <property type="nucleotide sequence ID" value="NZ_JARSBN010000002.1"/>
</dbReference>
<dbReference type="InterPro" id="IPR026444">
    <property type="entry name" value="Secre_tail"/>
</dbReference>
<evidence type="ECO:0000313" key="3">
    <source>
        <dbReference type="Proteomes" id="UP001529085"/>
    </source>
</evidence>
<dbReference type="Proteomes" id="UP001529085">
    <property type="component" value="Unassembled WGS sequence"/>
</dbReference>
<evidence type="ECO:0000256" key="1">
    <source>
        <dbReference type="ARBA" id="ARBA00022729"/>
    </source>
</evidence>
<comment type="caution">
    <text evidence="2">The sequence shown here is derived from an EMBL/GenBank/DDBJ whole genome shotgun (WGS) entry which is preliminary data.</text>
</comment>
<sequence>MKKTTSSKFTKQLAKYGALTVAIAGVADANGQIVYTDVDPDFSGNSGDEFFLDLNQDTVNDFRIHQSGYNLFIEPLTASNSVLGSGSSSNTFVYPYALSSGAVVSAGQPVWLNQGFSGGFQSLNYGSSSYCSFGNWCSETDKFLGLRFTVGGNIHYGWAKLDATFDNGWTIKEFAYNSTADESIEAGQQTLGVSSNDIQDVRIVGLNKSIGLYNLTETTEYTLYNIEGKQLLNGKIENVNSSVIEANQMTSGIYILELNTLESNTTLRKKVVL</sequence>
<dbReference type="EMBL" id="JARSBN010000002">
    <property type="protein sequence ID" value="MDG4715035.1"/>
    <property type="molecule type" value="Genomic_DNA"/>
</dbReference>
<organism evidence="2 3">
    <name type="scientific">Winogradskyella marincola</name>
    <dbReference type="NCBI Taxonomy" id="3037795"/>
    <lineage>
        <taxon>Bacteria</taxon>
        <taxon>Pseudomonadati</taxon>
        <taxon>Bacteroidota</taxon>
        <taxon>Flavobacteriia</taxon>
        <taxon>Flavobacteriales</taxon>
        <taxon>Flavobacteriaceae</taxon>
        <taxon>Winogradskyella</taxon>
    </lineage>
</organism>
<keyword evidence="1" id="KW-0732">Signal</keyword>
<keyword evidence="3" id="KW-1185">Reference proteome</keyword>
<proteinExistence type="predicted"/>
<accession>A0ABT6FZD4</accession>
<protein>
    <submittedName>
        <fullName evidence="2">T9SS type A sorting domain-containing protein</fullName>
    </submittedName>
</protein>
<reference evidence="2 3" key="1">
    <citation type="submission" date="2023-03" db="EMBL/GenBank/DDBJ databases">
        <title>Strain YYF002 represents a novel species in the genus Winogradskyella isolated from seawater.</title>
        <authorList>
            <person name="Fu Z.-Y."/>
        </authorList>
    </citation>
    <scope>NUCLEOTIDE SEQUENCE [LARGE SCALE GENOMIC DNA]</scope>
    <source>
        <strain evidence="2 3">YYF002</strain>
    </source>
</reference>
<evidence type="ECO:0000313" key="2">
    <source>
        <dbReference type="EMBL" id="MDG4715035.1"/>
    </source>
</evidence>
<dbReference type="NCBIfam" id="TIGR04183">
    <property type="entry name" value="Por_Secre_tail"/>
    <property type="match status" value="1"/>
</dbReference>
<name>A0ABT6FZD4_9FLAO</name>
<gene>
    <name evidence="2" type="ORF">P7122_04055</name>
</gene>